<dbReference type="PANTHER" id="PTHR24369:SF210">
    <property type="entry name" value="CHAOPTIN-RELATED"/>
    <property type="match status" value="1"/>
</dbReference>
<evidence type="ECO:0000256" key="1">
    <source>
        <dbReference type="ARBA" id="ARBA00022614"/>
    </source>
</evidence>
<evidence type="ECO:0000256" key="2">
    <source>
        <dbReference type="ARBA" id="ARBA00022729"/>
    </source>
</evidence>
<sequence>MPSATTFLSTLLCCVIWLICSNGLGSLRANGSISSRRVPGCPDLEAFQTSSSLDLLSSPQLTKINCLCGPEQSIDETLAQKELAYNGEIISITCIYGTKITDLRKTLGFVAKANKSVGRMILDHVDFSEEETPNSEEHFHLSHEIAHLTHLEVKKCKGIPNLEFETNSTAKFDSLVELVIEECNLEKVPTKLLRKGPKLKKISLANNKISTLRKADFDGVEMLETLNIAGNSLSSSIEKGSLSQLNNLKNLVIGDHNYGSLSLLTEIGQLKKLESLDFSQMDGINSSEQFGQFQNMNHMKRLVLSGCNLKRLNSGGFSQFPALEWLDIRVNLIEQLMDNSFKGLNNLQFLSLSGNFIKELPKNLWGDLPALENLEMGWNELKALDGTSFEGMSKRLQRMNLGNNEALKRIEHDTFDGLDELRYLNISGTLLERIPAKVFNLPKLKELDLSSSNITLIEKNMQNDQHQNSSSSIEWLNLAKNGLRTLDVTLLQEMKALKMLDLSENRWLCDEQMKKIVTLIDSLYKNAANEKREFELRNSERTECERPFTRRGQSVFELLAVNASELQYDERTDTTTTYGTEPTTALTEGGEGLILGEENATIDWKSMTLFVGSNSEDEHLNITAELDERRPKYDINAVKYGETPATKKDANSLLSGVVVTLLVISTAFCIIIVARRKEDGNEKKRMENEGKAEDAQRADERVKERPGRVPQGSEFAISTF</sequence>
<dbReference type="EMBL" id="JBICCN010000373">
    <property type="protein sequence ID" value="KAL3072699.1"/>
    <property type="molecule type" value="Genomic_DNA"/>
</dbReference>
<keyword evidence="5" id="KW-0472">Membrane</keyword>
<reference evidence="7 8" key="1">
    <citation type="submission" date="2024-10" db="EMBL/GenBank/DDBJ databases">
        <authorList>
            <person name="Kim D."/>
        </authorList>
    </citation>
    <scope>NUCLEOTIDE SEQUENCE [LARGE SCALE GENOMIC DNA]</scope>
    <source>
        <strain evidence="7">Taebaek</strain>
    </source>
</reference>
<keyword evidence="1" id="KW-0433">Leucine-rich repeat</keyword>
<dbReference type="SUPFAM" id="SSF52058">
    <property type="entry name" value="L domain-like"/>
    <property type="match status" value="1"/>
</dbReference>
<keyword evidence="5" id="KW-0812">Transmembrane</keyword>
<dbReference type="InterPro" id="IPR003591">
    <property type="entry name" value="Leu-rich_rpt_typical-subtyp"/>
</dbReference>
<name>A0ABD2HY74_HETSC</name>
<dbReference type="Proteomes" id="UP001620645">
    <property type="component" value="Unassembled WGS sequence"/>
</dbReference>
<feature type="transmembrane region" description="Helical" evidence="5">
    <location>
        <begin position="653"/>
        <end position="674"/>
    </location>
</feature>
<proteinExistence type="predicted"/>
<gene>
    <name evidence="7" type="ORF">niasHS_017673</name>
</gene>
<evidence type="ECO:0000256" key="5">
    <source>
        <dbReference type="SAM" id="Phobius"/>
    </source>
</evidence>
<dbReference type="InterPro" id="IPR001611">
    <property type="entry name" value="Leu-rich_rpt"/>
</dbReference>
<feature type="compositionally biased region" description="Basic and acidic residues" evidence="4">
    <location>
        <begin position="679"/>
        <end position="707"/>
    </location>
</feature>
<dbReference type="AlphaFoldDB" id="A0ABD2HY74"/>
<accession>A0ABD2HY74</accession>
<keyword evidence="5" id="KW-1133">Transmembrane helix</keyword>
<keyword evidence="8" id="KW-1185">Reference proteome</keyword>
<evidence type="ECO:0000256" key="4">
    <source>
        <dbReference type="SAM" id="MobiDB-lite"/>
    </source>
</evidence>
<comment type="caution">
    <text evidence="7">The sequence shown here is derived from an EMBL/GenBank/DDBJ whole genome shotgun (WGS) entry which is preliminary data.</text>
</comment>
<feature type="signal peptide" evidence="6">
    <location>
        <begin position="1"/>
        <end position="23"/>
    </location>
</feature>
<dbReference type="PANTHER" id="PTHR24369">
    <property type="entry name" value="ANTIGEN BSP, PUTATIVE-RELATED"/>
    <property type="match status" value="1"/>
</dbReference>
<feature type="region of interest" description="Disordered" evidence="4">
    <location>
        <begin position="679"/>
        <end position="720"/>
    </location>
</feature>
<evidence type="ECO:0000313" key="7">
    <source>
        <dbReference type="EMBL" id="KAL3072699.1"/>
    </source>
</evidence>
<dbReference type="Gene3D" id="3.80.10.10">
    <property type="entry name" value="Ribonuclease Inhibitor"/>
    <property type="match status" value="3"/>
</dbReference>
<feature type="chain" id="PRO_5044745404" evidence="6">
    <location>
        <begin position="24"/>
        <end position="720"/>
    </location>
</feature>
<evidence type="ECO:0000313" key="8">
    <source>
        <dbReference type="Proteomes" id="UP001620645"/>
    </source>
</evidence>
<protein>
    <submittedName>
        <fullName evidence="7">Uncharacterized protein</fullName>
    </submittedName>
</protein>
<organism evidence="7 8">
    <name type="scientific">Heterodera schachtii</name>
    <name type="common">Sugarbeet cyst nematode worm</name>
    <name type="synonym">Tylenchus schachtii</name>
    <dbReference type="NCBI Taxonomy" id="97005"/>
    <lineage>
        <taxon>Eukaryota</taxon>
        <taxon>Metazoa</taxon>
        <taxon>Ecdysozoa</taxon>
        <taxon>Nematoda</taxon>
        <taxon>Chromadorea</taxon>
        <taxon>Rhabditida</taxon>
        <taxon>Tylenchina</taxon>
        <taxon>Tylenchomorpha</taxon>
        <taxon>Tylenchoidea</taxon>
        <taxon>Heteroderidae</taxon>
        <taxon>Heteroderinae</taxon>
        <taxon>Heterodera</taxon>
    </lineage>
</organism>
<evidence type="ECO:0000256" key="3">
    <source>
        <dbReference type="ARBA" id="ARBA00022737"/>
    </source>
</evidence>
<dbReference type="InterPro" id="IPR050541">
    <property type="entry name" value="LRR_TM_domain-containing"/>
</dbReference>
<dbReference type="SMART" id="SM00369">
    <property type="entry name" value="LRR_TYP"/>
    <property type="match status" value="8"/>
</dbReference>
<keyword evidence="2 6" id="KW-0732">Signal</keyword>
<evidence type="ECO:0000256" key="6">
    <source>
        <dbReference type="SAM" id="SignalP"/>
    </source>
</evidence>
<dbReference type="InterPro" id="IPR032675">
    <property type="entry name" value="LRR_dom_sf"/>
</dbReference>
<dbReference type="Pfam" id="PF13855">
    <property type="entry name" value="LRR_8"/>
    <property type="match status" value="2"/>
</dbReference>
<keyword evidence="3" id="KW-0677">Repeat</keyword>